<sequence>MSKVAAILRAHELARQQKVRRAHTHVETITPDQQSSDDYAAFKRDLELDSLNFHPDPIGRHREPKSIYSPAPQSRVRFERPAKRKAPERTDRDCEIPDYRRRQTFTIEDSSGRARGAIQINSYSKRIAIGGFGLTTRKP</sequence>
<evidence type="ECO:0000313" key="1">
    <source>
        <dbReference type="EMBL" id="SHH05058.1"/>
    </source>
</evidence>
<proteinExistence type="predicted"/>
<dbReference type="EMBL" id="LT670817">
    <property type="protein sequence ID" value="SHH05058.1"/>
    <property type="molecule type" value="Genomic_DNA"/>
</dbReference>
<protein>
    <submittedName>
        <fullName evidence="1">Uncharacterized protein</fullName>
    </submittedName>
</protein>
<evidence type="ECO:0000313" key="2">
    <source>
        <dbReference type="Proteomes" id="UP000189796"/>
    </source>
</evidence>
<reference evidence="1 2" key="1">
    <citation type="submission" date="2016-11" db="EMBL/GenBank/DDBJ databases">
        <authorList>
            <person name="Jaros S."/>
            <person name="Januszkiewicz K."/>
            <person name="Wedrychowicz H."/>
        </authorList>
    </citation>
    <scope>NUCLEOTIDE SEQUENCE [LARGE SCALE GENOMIC DNA]</scope>
    <source>
        <strain evidence="1 2">GAS138</strain>
    </source>
</reference>
<gene>
    <name evidence="1" type="ORF">SAMN05443248_3502</name>
</gene>
<dbReference type="OrthoDB" id="9920275at2"/>
<accession>A0A1M5PTF2</accession>
<organism evidence="1 2">
    <name type="scientific">Bradyrhizobium erythrophlei</name>
    <dbReference type="NCBI Taxonomy" id="1437360"/>
    <lineage>
        <taxon>Bacteria</taxon>
        <taxon>Pseudomonadati</taxon>
        <taxon>Pseudomonadota</taxon>
        <taxon>Alphaproteobacteria</taxon>
        <taxon>Hyphomicrobiales</taxon>
        <taxon>Nitrobacteraceae</taxon>
        <taxon>Bradyrhizobium</taxon>
    </lineage>
</organism>
<dbReference type="Proteomes" id="UP000189796">
    <property type="component" value="Chromosome I"/>
</dbReference>
<dbReference type="AlphaFoldDB" id="A0A1M5PTF2"/>
<dbReference type="RefSeq" id="WP_079602487.1">
    <property type="nucleotide sequence ID" value="NZ_LT670817.1"/>
</dbReference>
<name>A0A1M5PTF2_9BRAD</name>